<evidence type="ECO:0000313" key="2">
    <source>
        <dbReference type="Proteomes" id="UP000241771"/>
    </source>
</evidence>
<accession>A0A2T3NP59</accession>
<reference evidence="1 2" key="1">
    <citation type="submission" date="2018-01" db="EMBL/GenBank/DDBJ databases">
        <title>Whole genome sequencing of Histamine producing bacteria.</title>
        <authorList>
            <person name="Butler K."/>
        </authorList>
    </citation>
    <scope>NUCLEOTIDE SEQUENCE [LARGE SCALE GENOMIC DNA]</scope>
    <source>
        <strain evidence="1 2">DSM 100436</strain>
    </source>
</reference>
<dbReference type="AlphaFoldDB" id="A0A2T3NP59"/>
<keyword evidence="2" id="KW-1185">Reference proteome</keyword>
<evidence type="ECO:0000313" key="1">
    <source>
        <dbReference type="EMBL" id="PSW18049.1"/>
    </source>
</evidence>
<dbReference type="Proteomes" id="UP000241771">
    <property type="component" value="Unassembled WGS sequence"/>
</dbReference>
<dbReference type="RefSeq" id="WP_036823321.1">
    <property type="nucleotide sequence ID" value="NZ_JGVO01000456.1"/>
</dbReference>
<proteinExistence type="predicted"/>
<dbReference type="EMBL" id="PYMA01000013">
    <property type="protein sequence ID" value="PSW18049.1"/>
    <property type="molecule type" value="Genomic_DNA"/>
</dbReference>
<sequence length="56" mass="6278">MKAFSITYVVHPYFNIPCKYEIQADNEVESIATAEKALKVRHPEGISIVTSHQMAA</sequence>
<comment type="caution">
    <text evidence="1">The sequence shown here is derived from an EMBL/GenBank/DDBJ whole genome shotgun (WGS) entry which is preliminary data.</text>
</comment>
<protein>
    <submittedName>
        <fullName evidence="1">Addiction module component</fullName>
    </submittedName>
</protein>
<gene>
    <name evidence="1" type="ORF">C9I98_18320</name>
</gene>
<name>A0A2T3NP59_9GAMM</name>
<organism evidence="1 2">
    <name type="scientific">Photobacterium sanctipauli</name>
    <dbReference type="NCBI Taxonomy" id="1342794"/>
    <lineage>
        <taxon>Bacteria</taxon>
        <taxon>Pseudomonadati</taxon>
        <taxon>Pseudomonadota</taxon>
        <taxon>Gammaproteobacteria</taxon>
        <taxon>Vibrionales</taxon>
        <taxon>Vibrionaceae</taxon>
        <taxon>Photobacterium</taxon>
    </lineage>
</organism>
<dbReference type="OrthoDB" id="5822308at2"/>